<gene>
    <name evidence="1" type="ORF">CLUP02_16627</name>
</gene>
<proteinExistence type="predicted"/>
<protein>
    <submittedName>
        <fullName evidence="1">Uncharacterized protein</fullName>
    </submittedName>
</protein>
<accession>A0A9Q8T8A5</accession>
<dbReference type="KEGG" id="clup:CLUP02_16627"/>
<dbReference type="AlphaFoldDB" id="A0A9Q8T8A5"/>
<evidence type="ECO:0000313" key="1">
    <source>
        <dbReference type="EMBL" id="UQC91093.1"/>
    </source>
</evidence>
<dbReference type="GeneID" id="73350555"/>
<organism evidence="1 2">
    <name type="scientific">Colletotrichum lupini</name>
    <dbReference type="NCBI Taxonomy" id="145971"/>
    <lineage>
        <taxon>Eukaryota</taxon>
        <taxon>Fungi</taxon>
        <taxon>Dikarya</taxon>
        <taxon>Ascomycota</taxon>
        <taxon>Pezizomycotina</taxon>
        <taxon>Sordariomycetes</taxon>
        <taxon>Hypocreomycetidae</taxon>
        <taxon>Glomerellales</taxon>
        <taxon>Glomerellaceae</taxon>
        <taxon>Colletotrichum</taxon>
        <taxon>Colletotrichum acutatum species complex</taxon>
    </lineage>
</organism>
<name>A0A9Q8T8A5_9PEZI</name>
<dbReference type="Proteomes" id="UP000830671">
    <property type="component" value="Chromosome 9"/>
</dbReference>
<evidence type="ECO:0000313" key="2">
    <source>
        <dbReference type="Proteomes" id="UP000830671"/>
    </source>
</evidence>
<reference evidence="1" key="1">
    <citation type="journal article" date="2021" name="Mol. Plant Microbe Interact.">
        <title>Complete Genome Sequence of the Plant-Pathogenic Fungus Colletotrichum lupini.</title>
        <authorList>
            <person name="Baroncelli R."/>
            <person name="Pensec F."/>
            <person name="Da Lio D."/>
            <person name="Boufleur T."/>
            <person name="Vicente I."/>
            <person name="Sarrocco S."/>
            <person name="Picot A."/>
            <person name="Baraldi E."/>
            <person name="Sukno S."/>
            <person name="Thon M."/>
            <person name="Le Floch G."/>
        </authorList>
    </citation>
    <scope>NUCLEOTIDE SEQUENCE</scope>
    <source>
        <strain evidence="1">IMI 504893</strain>
    </source>
</reference>
<sequence>MGIQVFDIPAFTLGMPSATMYDRTHWKSRDFLPFGLSILAQHRAVDFLGTGPTAIVDARGLDARSFNPDRWLKPNAKSLEQYQVAFSKGARIIVPAKITCVLTLLFRKYAVTLACDFRPPRKFNAMNSSNSILYGFGRFTSSTLRHRNSLEDRGDKLENDDIIRSLADMIVEELTIATGSEDLKGGFPQLQHVYIFGLRIDCTEDCPSALCLAYLCLSIWESSEVSSMSMTVLYAALAVACLVVGAQSAQQCFPRPLSHKKKEGTASLDDMTAFFGLWEEMIVNWYLQVYQNHHPLAH</sequence>
<keyword evidence="2" id="KW-1185">Reference proteome</keyword>
<dbReference type="RefSeq" id="XP_049152692.1">
    <property type="nucleotide sequence ID" value="XM_049295545.1"/>
</dbReference>
<dbReference type="EMBL" id="CP019481">
    <property type="protein sequence ID" value="UQC91093.1"/>
    <property type="molecule type" value="Genomic_DNA"/>
</dbReference>